<evidence type="ECO:0000256" key="8">
    <source>
        <dbReference type="ARBA" id="ARBA00023136"/>
    </source>
</evidence>
<dbReference type="eggNOG" id="COG2177">
    <property type="taxonomic scope" value="Bacteria"/>
</dbReference>
<evidence type="ECO:0000259" key="12">
    <source>
        <dbReference type="Pfam" id="PF02687"/>
    </source>
</evidence>
<dbReference type="EMBL" id="CP000724">
    <property type="protein sequence ID" value="ABR50211.1"/>
    <property type="molecule type" value="Genomic_DNA"/>
</dbReference>
<comment type="similarity">
    <text evidence="2 10">Belongs to the ABC-4 integral membrane protein family. FtsX subfamily.</text>
</comment>
<evidence type="ECO:0000256" key="9">
    <source>
        <dbReference type="ARBA" id="ARBA00023306"/>
    </source>
</evidence>
<sequence>MKIKTINYVFKQGMIGLWRNRGMSIASISSVMTSLLVLGLIITLVLNINNVALLAQTQFDSVQVYLDEELELESIRQIGEDVSEIQGVAAVEYESSEQALANMKEQWGEQGYLLDNLESNPLPNSYIIHLEGLEVADEVVSELEAIEGIEEVKYYKEIMDQLMNIAGLIRTVGFVLILALILVTVFIISNTIKLTLNARRQEINIMKYVGATNWFVRWPFIIEGVFLGLIGSVLALVFVYYGYQYVFNAMTTQFYIMLSTYMVPIEEMMNKTIVIFAVLGAGVGALGSIFSLRKHLRV</sequence>
<dbReference type="InterPro" id="IPR058204">
    <property type="entry name" value="FtsX_firmicutes-type"/>
</dbReference>
<dbReference type="GO" id="GO:0005886">
    <property type="term" value="C:plasma membrane"/>
    <property type="evidence" value="ECO:0007669"/>
    <property type="project" value="UniProtKB-SubCell"/>
</dbReference>
<dbReference type="OrthoDB" id="9812531at2"/>
<reference evidence="15" key="1">
    <citation type="journal article" date="2016" name="Genome Announc.">
        <title>Complete genome sequence of Alkaliphilus metalliredigens strain QYMF, an alkaliphilic and metal-reducing bacterium isolated from borax-contaminated leachate ponds.</title>
        <authorList>
            <person name="Hwang C."/>
            <person name="Copeland A."/>
            <person name="Lucas S."/>
            <person name="Lapidus A."/>
            <person name="Barry K."/>
            <person name="Detter J.C."/>
            <person name="Glavina Del Rio T."/>
            <person name="Hammon N."/>
            <person name="Israni S."/>
            <person name="Dalin E."/>
            <person name="Tice H."/>
            <person name="Pitluck S."/>
            <person name="Chertkov O."/>
            <person name="Brettin T."/>
            <person name="Bruce D."/>
            <person name="Han C."/>
            <person name="Schmutz J."/>
            <person name="Larimer F."/>
            <person name="Land M.L."/>
            <person name="Hauser L."/>
            <person name="Kyrpides N."/>
            <person name="Mikhailova N."/>
            <person name="Ye Q."/>
            <person name="Zhou J."/>
            <person name="Richardson P."/>
            <person name="Fields M.W."/>
        </authorList>
    </citation>
    <scope>NUCLEOTIDE SEQUENCE [LARGE SCALE GENOMIC DNA]</scope>
    <source>
        <strain evidence="15">QYMF</strain>
    </source>
</reference>
<dbReference type="Pfam" id="PF18075">
    <property type="entry name" value="FtsX_ECD"/>
    <property type="match status" value="1"/>
</dbReference>
<feature type="transmembrane region" description="Helical" evidence="11">
    <location>
        <begin position="272"/>
        <end position="292"/>
    </location>
</feature>
<evidence type="ECO:0000256" key="11">
    <source>
        <dbReference type="SAM" id="Phobius"/>
    </source>
</evidence>
<protein>
    <recommendedName>
        <fullName evidence="3 10">Cell division protein FtsX</fullName>
    </recommendedName>
</protein>
<evidence type="ECO:0000313" key="14">
    <source>
        <dbReference type="EMBL" id="ABR50211.1"/>
    </source>
</evidence>
<dbReference type="InterPro" id="IPR040690">
    <property type="entry name" value="FtsX_ECD"/>
</dbReference>
<dbReference type="GO" id="GO:0051301">
    <property type="term" value="P:cell division"/>
    <property type="evidence" value="ECO:0007669"/>
    <property type="project" value="UniProtKB-KW"/>
</dbReference>
<feature type="transmembrane region" description="Helical" evidence="11">
    <location>
        <begin position="245"/>
        <end position="265"/>
    </location>
</feature>
<accession>A6TVJ3</accession>
<dbReference type="NCBIfam" id="NF038347">
    <property type="entry name" value="FtsX_Gpos"/>
    <property type="match status" value="1"/>
</dbReference>
<evidence type="ECO:0000256" key="1">
    <source>
        <dbReference type="ARBA" id="ARBA00004651"/>
    </source>
</evidence>
<evidence type="ECO:0000256" key="7">
    <source>
        <dbReference type="ARBA" id="ARBA00022989"/>
    </source>
</evidence>
<organism evidence="14 15">
    <name type="scientific">Alkaliphilus metalliredigens (strain QYMF)</name>
    <dbReference type="NCBI Taxonomy" id="293826"/>
    <lineage>
        <taxon>Bacteria</taxon>
        <taxon>Bacillati</taxon>
        <taxon>Bacillota</taxon>
        <taxon>Clostridia</taxon>
        <taxon>Peptostreptococcales</taxon>
        <taxon>Natronincolaceae</taxon>
        <taxon>Alkaliphilus</taxon>
    </lineage>
</organism>
<proteinExistence type="inferred from homology"/>
<feature type="domain" description="ABC3 transporter permease C-terminal" evidence="12">
    <location>
        <begin position="175"/>
        <end position="294"/>
    </location>
</feature>
<keyword evidence="15" id="KW-1185">Reference proteome</keyword>
<evidence type="ECO:0000256" key="5">
    <source>
        <dbReference type="ARBA" id="ARBA00022618"/>
    </source>
</evidence>
<dbReference type="Pfam" id="PF02687">
    <property type="entry name" value="FtsX"/>
    <property type="match status" value="1"/>
</dbReference>
<dbReference type="PIRSF" id="PIRSF003097">
    <property type="entry name" value="FtsX"/>
    <property type="match status" value="1"/>
</dbReference>
<evidence type="ECO:0000256" key="3">
    <source>
        <dbReference type="ARBA" id="ARBA00021907"/>
    </source>
</evidence>
<evidence type="ECO:0000313" key="15">
    <source>
        <dbReference type="Proteomes" id="UP000001572"/>
    </source>
</evidence>
<feature type="transmembrane region" description="Helical" evidence="11">
    <location>
        <begin position="172"/>
        <end position="194"/>
    </location>
</feature>
<evidence type="ECO:0000259" key="13">
    <source>
        <dbReference type="Pfam" id="PF18075"/>
    </source>
</evidence>
<dbReference type="Gene3D" id="3.30.70.3040">
    <property type="match status" value="1"/>
</dbReference>
<dbReference type="PANTHER" id="PTHR47755">
    <property type="entry name" value="CELL DIVISION PROTEIN FTSX"/>
    <property type="match status" value="1"/>
</dbReference>
<evidence type="ECO:0000256" key="6">
    <source>
        <dbReference type="ARBA" id="ARBA00022692"/>
    </source>
</evidence>
<dbReference type="InterPro" id="IPR003838">
    <property type="entry name" value="ABC3_permease_C"/>
</dbReference>
<dbReference type="RefSeq" id="WP_012065159.1">
    <property type="nucleotide sequence ID" value="NC_009633.1"/>
</dbReference>
<feature type="transmembrane region" description="Helical" evidence="11">
    <location>
        <begin position="215"/>
        <end position="239"/>
    </location>
</feature>
<dbReference type="Proteomes" id="UP000001572">
    <property type="component" value="Chromosome"/>
</dbReference>
<comment type="subcellular location">
    <subcellularLocation>
        <location evidence="1">Cell membrane</location>
        <topology evidence="1">Multi-pass membrane protein</topology>
    </subcellularLocation>
</comment>
<comment type="function">
    <text evidence="10">Part of the ABC transporter FtsEX involved in asymmetric cellular division facilitating the initiation of sporulation.</text>
</comment>
<keyword evidence="6 11" id="KW-0812">Transmembrane</keyword>
<dbReference type="HOGENOM" id="CLU_073546_2_2_9"/>
<dbReference type="STRING" id="293826.Amet_4130"/>
<keyword evidence="9 10" id="KW-0131">Cell cycle</keyword>
<dbReference type="KEGG" id="amt:Amet_4130"/>
<evidence type="ECO:0000256" key="10">
    <source>
        <dbReference type="PIRNR" id="PIRNR003097"/>
    </source>
</evidence>
<dbReference type="AlphaFoldDB" id="A6TVJ3"/>
<gene>
    <name evidence="14" type="ordered locus">Amet_4130</name>
</gene>
<dbReference type="InterPro" id="IPR004513">
    <property type="entry name" value="FtsX"/>
</dbReference>
<keyword evidence="8 10" id="KW-0472">Membrane</keyword>
<name>A6TVJ3_ALKMQ</name>
<feature type="domain" description="FtsX extracellular" evidence="13">
    <location>
        <begin position="62"/>
        <end position="152"/>
    </location>
</feature>
<evidence type="ECO:0000256" key="4">
    <source>
        <dbReference type="ARBA" id="ARBA00022475"/>
    </source>
</evidence>
<dbReference type="PANTHER" id="PTHR47755:SF1">
    <property type="entry name" value="CELL DIVISION PROTEIN FTSX"/>
    <property type="match status" value="1"/>
</dbReference>
<evidence type="ECO:0000256" key="2">
    <source>
        <dbReference type="ARBA" id="ARBA00007379"/>
    </source>
</evidence>
<keyword evidence="5 10" id="KW-0132">Cell division</keyword>
<keyword evidence="7 11" id="KW-1133">Transmembrane helix</keyword>
<keyword evidence="4 10" id="KW-1003">Cell membrane</keyword>